<dbReference type="PROSITE" id="PS00973">
    <property type="entry name" value="USP_2"/>
    <property type="match status" value="1"/>
</dbReference>
<dbReference type="SUPFAM" id="SSF54001">
    <property type="entry name" value="Cysteine proteinases"/>
    <property type="match status" value="1"/>
</dbReference>
<dbReference type="GeneID" id="81364681"/>
<evidence type="ECO:0000313" key="9">
    <source>
        <dbReference type="EMBL" id="KAJ5414437.1"/>
    </source>
</evidence>
<keyword evidence="4" id="KW-0833">Ubl conjugation pathway</keyword>
<keyword evidence="3" id="KW-0645">Protease</keyword>
<dbReference type="GO" id="GO:0005634">
    <property type="term" value="C:nucleus"/>
    <property type="evidence" value="ECO:0007669"/>
    <property type="project" value="TreeGrafter"/>
</dbReference>
<evidence type="ECO:0000313" key="10">
    <source>
        <dbReference type="Proteomes" id="UP001147747"/>
    </source>
</evidence>
<accession>A0A9X0BEP5</accession>
<feature type="domain" description="USP" evidence="8">
    <location>
        <begin position="66"/>
        <end position="359"/>
    </location>
</feature>
<protein>
    <recommendedName>
        <fullName evidence="2">ubiquitinyl hydrolase 1</fullName>
        <ecNumber evidence="2">3.4.19.12</ecNumber>
    </recommendedName>
</protein>
<dbReference type="PANTHER" id="PTHR24006:SF687">
    <property type="entry name" value="UBIQUITIN CARBOXYL-TERMINAL HYDROLASE 10"/>
    <property type="match status" value="1"/>
</dbReference>
<reference evidence="9" key="2">
    <citation type="journal article" date="2023" name="IMA Fungus">
        <title>Comparative genomic study of the Penicillium genus elucidates a diverse pangenome and 15 lateral gene transfer events.</title>
        <authorList>
            <person name="Petersen C."/>
            <person name="Sorensen T."/>
            <person name="Nielsen M.R."/>
            <person name="Sondergaard T.E."/>
            <person name="Sorensen J.L."/>
            <person name="Fitzpatrick D.A."/>
            <person name="Frisvad J.C."/>
            <person name="Nielsen K.L."/>
        </authorList>
    </citation>
    <scope>NUCLEOTIDE SEQUENCE</scope>
    <source>
        <strain evidence="9">IBT 29677</strain>
    </source>
</reference>
<organism evidence="9 10">
    <name type="scientific">Penicillium cosmopolitanum</name>
    <dbReference type="NCBI Taxonomy" id="1131564"/>
    <lineage>
        <taxon>Eukaryota</taxon>
        <taxon>Fungi</taxon>
        <taxon>Dikarya</taxon>
        <taxon>Ascomycota</taxon>
        <taxon>Pezizomycotina</taxon>
        <taxon>Eurotiomycetes</taxon>
        <taxon>Eurotiomycetidae</taxon>
        <taxon>Eurotiales</taxon>
        <taxon>Aspergillaceae</taxon>
        <taxon>Penicillium</taxon>
    </lineage>
</organism>
<reference evidence="9" key="1">
    <citation type="submission" date="2022-12" db="EMBL/GenBank/DDBJ databases">
        <authorList>
            <person name="Petersen C."/>
        </authorList>
    </citation>
    <scope>NUCLEOTIDE SEQUENCE</scope>
    <source>
        <strain evidence="9">IBT 29677</strain>
    </source>
</reference>
<proteinExistence type="predicted"/>
<dbReference type="PROSITE" id="PS50235">
    <property type="entry name" value="USP_3"/>
    <property type="match status" value="1"/>
</dbReference>
<dbReference type="OrthoDB" id="289038at2759"/>
<feature type="region of interest" description="Disordered" evidence="7">
    <location>
        <begin position="397"/>
        <end position="444"/>
    </location>
</feature>
<evidence type="ECO:0000256" key="7">
    <source>
        <dbReference type="SAM" id="MobiDB-lite"/>
    </source>
</evidence>
<evidence type="ECO:0000256" key="5">
    <source>
        <dbReference type="ARBA" id="ARBA00022801"/>
    </source>
</evidence>
<evidence type="ECO:0000256" key="2">
    <source>
        <dbReference type="ARBA" id="ARBA00012759"/>
    </source>
</evidence>
<dbReference type="CDD" id="cd02257">
    <property type="entry name" value="Peptidase_C19"/>
    <property type="match status" value="1"/>
</dbReference>
<dbReference type="Gene3D" id="3.90.70.10">
    <property type="entry name" value="Cysteine proteinases"/>
    <property type="match status" value="1"/>
</dbReference>
<name>A0A9X0BEP5_9EURO</name>
<dbReference type="AlphaFoldDB" id="A0A9X0BEP5"/>
<dbReference type="GO" id="GO:0006508">
    <property type="term" value="P:proteolysis"/>
    <property type="evidence" value="ECO:0007669"/>
    <property type="project" value="UniProtKB-KW"/>
</dbReference>
<dbReference type="Proteomes" id="UP001147747">
    <property type="component" value="Unassembled WGS sequence"/>
</dbReference>
<comment type="catalytic activity">
    <reaction evidence="1">
        <text>Thiol-dependent hydrolysis of ester, thioester, amide, peptide and isopeptide bonds formed by the C-terminal Gly of ubiquitin (a 76-residue protein attached to proteins as an intracellular targeting signal).</text>
        <dbReference type="EC" id="3.4.19.12"/>
    </reaction>
</comment>
<dbReference type="GO" id="GO:0016579">
    <property type="term" value="P:protein deubiquitination"/>
    <property type="evidence" value="ECO:0007669"/>
    <property type="project" value="InterPro"/>
</dbReference>
<dbReference type="Pfam" id="PF00443">
    <property type="entry name" value="UCH"/>
    <property type="match status" value="1"/>
</dbReference>
<dbReference type="RefSeq" id="XP_056494283.1">
    <property type="nucleotide sequence ID" value="XM_056625701.1"/>
</dbReference>
<dbReference type="PANTHER" id="PTHR24006">
    <property type="entry name" value="UBIQUITIN CARBOXYL-TERMINAL HYDROLASE"/>
    <property type="match status" value="1"/>
</dbReference>
<keyword evidence="10" id="KW-1185">Reference proteome</keyword>
<comment type="caution">
    <text evidence="9">The sequence shown here is derived from an EMBL/GenBank/DDBJ whole genome shotgun (WGS) entry which is preliminary data.</text>
</comment>
<dbReference type="GO" id="GO:0005829">
    <property type="term" value="C:cytosol"/>
    <property type="evidence" value="ECO:0007669"/>
    <property type="project" value="TreeGrafter"/>
</dbReference>
<dbReference type="InterPro" id="IPR001394">
    <property type="entry name" value="Peptidase_C19_UCH"/>
</dbReference>
<feature type="compositionally biased region" description="Low complexity" evidence="7">
    <location>
        <begin position="427"/>
        <end position="444"/>
    </location>
</feature>
<evidence type="ECO:0000256" key="6">
    <source>
        <dbReference type="ARBA" id="ARBA00022807"/>
    </source>
</evidence>
<dbReference type="EMBL" id="JAPZBU010000003">
    <property type="protein sequence ID" value="KAJ5414437.1"/>
    <property type="molecule type" value="Genomic_DNA"/>
</dbReference>
<dbReference type="EC" id="3.4.19.12" evidence="2"/>
<feature type="compositionally biased region" description="Basic and acidic residues" evidence="7">
    <location>
        <begin position="397"/>
        <end position="409"/>
    </location>
</feature>
<sequence length="577" mass="65099">MTDTLIGGRAASAPLFATPRPEPMGPQPILNTPEKIAASDKELARLLAESPFVSFWDSWVAEQTKIGIPNPGDLCYRNVIFQLFAHSPAIIHWAWWYSKHHVPEGYWDSREDDDLDAKIQTLWDSIFNNWKDGDGKTKGGQQDPAEFFMEMYYQILEDVAPAFQNDYMEICDTDLVTSQQCRGEKCCTDTTYQKESGWPVLAIQFGSKSKVKTVEEAILAHLDMQTLAGSCHKCKCKQMQKEYISKPSEMFVVQLNRTEEDGTKIDKAIDFEGHVKIKGEYFDPRIESASNQNITYELTSVILHSGSDTDHGHYTIIVKGRTNKWTLIDDEKATPIAISTFCRLPQTQKDAYLFVYTRCPRQPTEERMIRHQKIYTVDRIEKRLQRKVASFPDEKLDWSGVSRRPESPPKHQGRFGTMDITSSPSVQSISINTTSNRSSSIQTTPAAMRGTVAATGQPPAALPVSYASQPTPANLPEKDLKDPPMAHENFEMPAHCGADFPAPQNNKKGFLRVQYIEYEASSQKDSGRISYEIPLDFAVRGYPINVKENPMETPLNSTLNTIIKGQRSNEDIMSDSD</sequence>
<dbReference type="GO" id="GO:0004843">
    <property type="term" value="F:cysteine-type deubiquitinase activity"/>
    <property type="evidence" value="ECO:0007669"/>
    <property type="project" value="UniProtKB-EC"/>
</dbReference>
<dbReference type="InterPro" id="IPR050164">
    <property type="entry name" value="Peptidase_C19"/>
</dbReference>
<dbReference type="InterPro" id="IPR028889">
    <property type="entry name" value="USP"/>
</dbReference>
<keyword evidence="6" id="KW-0788">Thiol protease</keyword>
<keyword evidence="5 9" id="KW-0378">Hydrolase</keyword>
<evidence type="ECO:0000256" key="1">
    <source>
        <dbReference type="ARBA" id="ARBA00000707"/>
    </source>
</evidence>
<evidence type="ECO:0000256" key="4">
    <source>
        <dbReference type="ARBA" id="ARBA00022786"/>
    </source>
</evidence>
<evidence type="ECO:0000256" key="3">
    <source>
        <dbReference type="ARBA" id="ARBA00022670"/>
    </source>
</evidence>
<evidence type="ECO:0000259" key="8">
    <source>
        <dbReference type="PROSITE" id="PS50235"/>
    </source>
</evidence>
<gene>
    <name evidence="9" type="ORF">N7509_001064</name>
</gene>
<dbReference type="InterPro" id="IPR038765">
    <property type="entry name" value="Papain-like_cys_pep_sf"/>
</dbReference>
<dbReference type="InterPro" id="IPR018200">
    <property type="entry name" value="USP_CS"/>
</dbReference>